<evidence type="ECO:0000313" key="3">
    <source>
        <dbReference type="Proteomes" id="UP000005324"/>
    </source>
</evidence>
<dbReference type="Proteomes" id="UP000005324">
    <property type="component" value="Unassembled WGS sequence"/>
</dbReference>
<comment type="caution">
    <text evidence="2">The sequence shown here is derived from an EMBL/GenBank/DDBJ whole genome shotgun (WGS) entry which is preliminary data.</text>
</comment>
<evidence type="ECO:0000256" key="1">
    <source>
        <dbReference type="SAM" id="MobiDB-lite"/>
    </source>
</evidence>
<sequence>MRSARDDVENSFSLLLGRRASPPSAIVTMMELSPRNVLRRVAGSAEFENTVVKALLEQRLLPHERRSPRPPAALVDWFCSVMQLNEDGRDVLRAAPSWAEFIRLLFQNQDVAEKMFRKSLVDAVRQEAAARAAPVVAPVVATAAEPPAAAAAVVAQADQAALKVDGIVPEPLQNPAAPARPEPAAPAAGAPDPLPAPPYELTAPDVEALIHLILGRKAKETQLQSFVGKPPVTLLRNVLHSGEFDERVLGMLIEQRRLTLDMTSPRPATALKAWLLAHLPLSSLAEAALAAAHSWRGILVALLHDSGIRHHVFDAARPGAKMRYLLSRIDAAHVLYAQPGPLLMARGLRLDRAAWTVSGHVEALSGEPAQIRLQMEARSKVELLAPLQPQPGGHTDFVFTLPESCRNNEDWFARIDVLRAGKRISAAPGTFRFTAREPAGRAAPP</sequence>
<name>D5RM95_9PROT</name>
<reference evidence="2 3" key="1">
    <citation type="submission" date="2010-04" db="EMBL/GenBank/DDBJ databases">
        <authorList>
            <person name="Qin X."/>
            <person name="Bachman B."/>
            <person name="Battles P."/>
            <person name="Bell A."/>
            <person name="Bess C."/>
            <person name="Bickham C."/>
            <person name="Chaboub L."/>
            <person name="Chen D."/>
            <person name="Coyle M."/>
            <person name="Deiros D.R."/>
            <person name="Dinh H."/>
            <person name="Forbes L."/>
            <person name="Fowler G."/>
            <person name="Francisco L."/>
            <person name="Fu Q."/>
            <person name="Gubbala S."/>
            <person name="Hale W."/>
            <person name="Han Y."/>
            <person name="Hemphill L."/>
            <person name="Highlander S.K."/>
            <person name="Hirani K."/>
            <person name="Hogues M."/>
            <person name="Jackson L."/>
            <person name="Jakkamsetti A."/>
            <person name="Javaid M."/>
            <person name="Jiang H."/>
            <person name="Korchina V."/>
            <person name="Kovar C."/>
            <person name="Lara F."/>
            <person name="Lee S."/>
            <person name="Mata R."/>
            <person name="Mathew T."/>
            <person name="Moen C."/>
            <person name="Morales K."/>
            <person name="Munidasa M."/>
            <person name="Nazareth L."/>
            <person name="Ngo R."/>
            <person name="Nguyen L."/>
            <person name="Okwuonu G."/>
            <person name="Ongeri F."/>
            <person name="Patil S."/>
            <person name="Petrosino J."/>
            <person name="Pham C."/>
            <person name="Pham P."/>
            <person name="Pu L.-L."/>
            <person name="Puazo M."/>
            <person name="Raj R."/>
            <person name="Reid J."/>
            <person name="Rouhana J."/>
            <person name="Saada N."/>
            <person name="Shang Y."/>
            <person name="Simmons D."/>
            <person name="Thornton R."/>
            <person name="Warren J."/>
            <person name="Weissenberger G."/>
            <person name="Zhang J."/>
            <person name="Zhang L."/>
            <person name="Zhou C."/>
            <person name="Zhu D."/>
            <person name="Muzny D."/>
            <person name="Worley K."/>
            <person name="Gibbs R."/>
        </authorList>
    </citation>
    <scope>NUCLEOTIDE SEQUENCE [LARGE SCALE GENOMIC DNA]</scope>
    <source>
        <strain evidence="2 3">ATCC 49957</strain>
    </source>
</reference>
<proteinExistence type="predicted"/>
<keyword evidence="3" id="KW-1185">Reference proteome</keyword>
<feature type="non-terminal residue" evidence="2">
    <location>
        <position position="445"/>
    </location>
</feature>
<feature type="region of interest" description="Disordered" evidence="1">
    <location>
        <begin position="172"/>
        <end position="196"/>
    </location>
</feature>
<dbReference type="AlphaFoldDB" id="D5RM95"/>
<accession>D5RM95</accession>
<gene>
    <name evidence="2" type="ORF">HMPREF0731_2206</name>
</gene>
<dbReference type="HOGENOM" id="CLU_616151_0_0_5"/>
<organism evidence="2 3">
    <name type="scientific">Pseudoroseomonas cervicalis ATCC 49957</name>
    <dbReference type="NCBI Taxonomy" id="525371"/>
    <lineage>
        <taxon>Bacteria</taxon>
        <taxon>Pseudomonadati</taxon>
        <taxon>Pseudomonadota</taxon>
        <taxon>Alphaproteobacteria</taxon>
        <taxon>Acetobacterales</taxon>
        <taxon>Roseomonadaceae</taxon>
        <taxon>Roseomonas</taxon>
    </lineage>
</organism>
<protein>
    <submittedName>
        <fullName evidence="2">Uncharacterized protein</fullName>
    </submittedName>
</protein>
<dbReference type="EMBL" id="ADVL01000354">
    <property type="protein sequence ID" value="EFH11568.1"/>
    <property type="molecule type" value="Genomic_DNA"/>
</dbReference>
<evidence type="ECO:0000313" key="2">
    <source>
        <dbReference type="EMBL" id="EFH11568.1"/>
    </source>
</evidence>